<feature type="domain" description="Response regulatory" evidence="8">
    <location>
        <begin position="1564"/>
        <end position="1679"/>
    </location>
</feature>
<dbReference type="Gene3D" id="3.30.565.10">
    <property type="entry name" value="Histidine kinase-like ATPase, C-terminal domain"/>
    <property type="match status" value="1"/>
</dbReference>
<evidence type="ECO:0000256" key="1">
    <source>
        <dbReference type="ARBA" id="ARBA00000085"/>
    </source>
</evidence>
<organism evidence="10 11">
    <name type="scientific">Flavobacterium sinopsychrotolerans</name>
    <dbReference type="NCBI Taxonomy" id="604089"/>
    <lineage>
        <taxon>Bacteria</taxon>
        <taxon>Pseudomonadati</taxon>
        <taxon>Bacteroidota</taxon>
        <taxon>Flavobacteriia</taxon>
        <taxon>Flavobacteriales</taxon>
        <taxon>Flavobacteriaceae</taxon>
        <taxon>Flavobacterium</taxon>
    </lineage>
</organism>
<keyword evidence="3 6" id="KW-0597">Phosphoprotein</keyword>
<dbReference type="SUPFAM" id="SSF55785">
    <property type="entry name" value="PYP-like sensor domain (PAS domain)"/>
    <property type="match status" value="7"/>
</dbReference>
<dbReference type="Pfam" id="PF02518">
    <property type="entry name" value="HATPase_c"/>
    <property type="match status" value="1"/>
</dbReference>
<dbReference type="PROSITE" id="PS50109">
    <property type="entry name" value="HIS_KIN"/>
    <property type="match status" value="1"/>
</dbReference>
<dbReference type="Gene3D" id="3.30.450.20">
    <property type="entry name" value="PAS domain"/>
    <property type="match status" value="7"/>
</dbReference>
<dbReference type="SMART" id="SM00387">
    <property type="entry name" value="HATPase_c"/>
    <property type="match status" value="1"/>
</dbReference>
<dbReference type="PROSITE" id="PS50113">
    <property type="entry name" value="PAC"/>
    <property type="match status" value="2"/>
</dbReference>
<dbReference type="FunFam" id="3.30.565.10:FF:000010">
    <property type="entry name" value="Sensor histidine kinase RcsC"/>
    <property type="match status" value="1"/>
</dbReference>
<dbReference type="SMART" id="SM00091">
    <property type="entry name" value="PAS"/>
    <property type="match status" value="6"/>
</dbReference>
<dbReference type="EC" id="2.7.13.3" evidence="2"/>
<keyword evidence="5" id="KW-0418">Kinase</keyword>
<evidence type="ECO:0000259" key="8">
    <source>
        <dbReference type="PROSITE" id="PS50110"/>
    </source>
</evidence>
<dbReference type="Proteomes" id="UP000198657">
    <property type="component" value="Unassembled WGS sequence"/>
</dbReference>
<evidence type="ECO:0000256" key="2">
    <source>
        <dbReference type="ARBA" id="ARBA00012438"/>
    </source>
</evidence>
<dbReference type="InterPro" id="IPR013656">
    <property type="entry name" value="PAS_4"/>
</dbReference>
<dbReference type="InterPro" id="IPR004358">
    <property type="entry name" value="Sig_transdc_His_kin-like_C"/>
</dbReference>
<keyword evidence="11" id="KW-1185">Reference proteome</keyword>
<dbReference type="SMART" id="SM00065">
    <property type="entry name" value="GAF"/>
    <property type="match status" value="2"/>
</dbReference>
<dbReference type="PANTHER" id="PTHR45339">
    <property type="entry name" value="HYBRID SIGNAL TRANSDUCTION HISTIDINE KINASE J"/>
    <property type="match status" value="1"/>
</dbReference>
<evidence type="ECO:0000256" key="5">
    <source>
        <dbReference type="ARBA" id="ARBA00022777"/>
    </source>
</evidence>
<proteinExistence type="predicted"/>
<dbReference type="InterPro" id="IPR000700">
    <property type="entry name" value="PAS-assoc_C"/>
</dbReference>
<dbReference type="PROSITE" id="PS50110">
    <property type="entry name" value="RESPONSE_REGULATORY"/>
    <property type="match status" value="1"/>
</dbReference>
<dbReference type="Pfam" id="PF00512">
    <property type="entry name" value="HisKA"/>
    <property type="match status" value="1"/>
</dbReference>
<dbReference type="CDD" id="cd17546">
    <property type="entry name" value="REC_hyHK_CKI1_RcsC-like"/>
    <property type="match status" value="1"/>
</dbReference>
<dbReference type="SUPFAM" id="SSF52172">
    <property type="entry name" value="CheY-like"/>
    <property type="match status" value="1"/>
</dbReference>
<dbReference type="SUPFAM" id="SSF55874">
    <property type="entry name" value="ATPase domain of HSP90 chaperone/DNA topoisomerase II/histidine kinase"/>
    <property type="match status" value="1"/>
</dbReference>
<dbReference type="Pfam" id="PF13426">
    <property type="entry name" value="PAS_9"/>
    <property type="match status" value="1"/>
</dbReference>
<feature type="domain" description="PAC" evidence="9">
    <location>
        <begin position="943"/>
        <end position="995"/>
    </location>
</feature>
<dbReference type="SUPFAM" id="SSF55781">
    <property type="entry name" value="GAF domain-like"/>
    <property type="match status" value="2"/>
</dbReference>
<dbReference type="PRINTS" id="PR00344">
    <property type="entry name" value="BCTRLSENSOR"/>
</dbReference>
<evidence type="ECO:0000256" key="4">
    <source>
        <dbReference type="ARBA" id="ARBA00022679"/>
    </source>
</evidence>
<dbReference type="InterPro" id="IPR001789">
    <property type="entry name" value="Sig_transdc_resp-reg_receiver"/>
</dbReference>
<dbReference type="Pfam" id="PF00072">
    <property type="entry name" value="Response_reg"/>
    <property type="match status" value="1"/>
</dbReference>
<gene>
    <name evidence="10" type="ORF">SAMN04487942_0037</name>
</gene>
<reference evidence="11" key="1">
    <citation type="submission" date="2016-10" db="EMBL/GenBank/DDBJ databases">
        <authorList>
            <person name="Varghese N."/>
            <person name="Submissions S."/>
        </authorList>
    </citation>
    <scope>NUCLEOTIDE SEQUENCE [LARGE SCALE GENOMIC DNA]</scope>
    <source>
        <strain evidence="11">CGMCC 1.8704</strain>
    </source>
</reference>
<dbReference type="InterPro" id="IPR000014">
    <property type="entry name" value="PAS"/>
</dbReference>
<dbReference type="RefSeq" id="WP_091174028.1">
    <property type="nucleotide sequence ID" value="NZ_CBCSFM010000002.1"/>
</dbReference>
<sequence length="1692" mass="190821">MKATSVKKKATAKTEVKENEILLMKGNEEQNLRKIIEDSEKRYNKMLMQSPFAFAVLKGKDMVVAIANDSIKQMWGKGNEIEGKPLIEILPEIKDQEFPALLHNVYSTGNPYVAKEAPARVKRNGKMEDLYFNFVYQPYRETDDTILGVTIIAIEVTNEVIAKKKIKANEEQLQNILLQAPAAIAVFDGPQHRFIMANQAYQKQNNRTEKDFLGKRFREVFPELEGTGSFEIFDNVYITGETFTASEYAAMIDSDNNGIPKQSYFNFSLEALKNESKEIYGVMVMAYDITKQVEARIIIEESEKRYNRILMQSPFAFSIMKGKDMVITHANDLMKDFWGKGNDVEEKTLLEVLPELKDQPFPQMLDSVYATGKSISANEILVLLNRHGIIEEHYFNLTCQPSFEADGTISSVITIAHEVTEQVLIRKKIEESEVKYKSLIGAAPIGIGLLMGRDLILESANQKYIDLIGKGNDIEGKKFTAIMPELVGQPYLKILDDIFITGKSYHSFADPVSVIRNGLLRHEFYDIDYAPLFDGEGKVYAILNIATDVTIQTQLNINVKESEKRFKNVLLHSPNIFMILESYPEMIITFANEPLFKSWGRTAAIIGKPLLEVVPEIKDQPFPKLLQRVFETGETYYNSEEKAEVIKNGVTVDIYFDFVYQPIFDDTRKVTGVTVMATDITAQVTARKKIEDSEERQAFLLRFSDTLREESNVDAIANRALQMLSGHLKLDRCYIGVYQLAEDRGVFPYQVGNERVPPVPASLRLSDFPDALRVAFDRTLVIDDITKAEDLSDTDRQNLGALGMCALVAATLRHGEANPLWSIVVVSASPRHWTLNEVTLIEEVTERTWAAVERAKGEYELRKTEEQLRAVLEQAPLAIAITGTQGDIQFSNTMFDVLWGRPAHETEASKYSQVYAGFHLDGKPIESEEWPGSKALMKGKVVIEEVLEIVHLSGQKIPCSFNAGPIRSQDGTIVGAVVMFHDVTAEQTTKMQLQESEEKYRSLFNSIQDAFCIIELLFDEKGEPIDWIYVETNPAFLKHATVEMKGKRISEFVPEVEAVWLEQYGRVVKTGVPVQVEHFVKGLGNQWFQNSAFRHGLESSNRIAVLFRNITEQKAAEEKIAESEKQLALDLADSQILQTFSTQIIHEENIDLLYEQLVDAAIALVHSDMASIQLYHPEKKQLELLAYKGFHPESAAHWKWINTDSKSVCSVAMSNGERSIVSDLEKEELTAKTGGLNYYQLSGIRAMQSTPLISRSGDLIGMISTHWREPHQPSERKLQLFDVLARRASDLIDRKKTEDKLREAKVFAENAVKFKQQFLSNMSHEIRTPLNSILGFANVLLKTKLDAEQKEFLQAVITSGHSLNLLINDILDLAKVDAGKMTFVKQPFEIRKSIEAILYSFDLKIKEKNLKLIKEYDSKIPSILLGDSVRLNQIILNLISNAVKFTHKGKIIQSVKLLHEDEENVNIEFTVTDTGIGIAANKINSIFNLFEQAELSTSNSYGGTGLGLAIVKQLIEEQGGSISLSSKLGEGSTFSFILPFGKTNIKSKEKIQIPTLNSEIKTLRVLVAEDVALNQLLIKIILNDFGFEYEIVGNGKLAVEKMQTNTYDIILMDMQMPEMNGFEATEYIRKTLKSHIPIIALTADVTTIDVSKCKDFGMDDYISKPINEGLLYSKIMELIKSKNNYLGTNLAQ</sequence>
<evidence type="ECO:0000256" key="6">
    <source>
        <dbReference type="PROSITE-ProRule" id="PRU00169"/>
    </source>
</evidence>
<dbReference type="InterPro" id="IPR036097">
    <property type="entry name" value="HisK_dim/P_sf"/>
</dbReference>
<dbReference type="SMART" id="SM00086">
    <property type="entry name" value="PAC"/>
    <property type="match status" value="3"/>
</dbReference>
<name>A0A1H8RF61_9FLAO</name>
<dbReference type="InterPro" id="IPR011006">
    <property type="entry name" value="CheY-like_superfamily"/>
</dbReference>
<dbReference type="SMART" id="SM00448">
    <property type="entry name" value="REC"/>
    <property type="match status" value="1"/>
</dbReference>
<dbReference type="EMBL" id="FODN01000010">
    <property type="protein sequence ID" value="SEO64996.1"/>
    <property type="molecule type" value="Genomic_DNA"/>
</dbReference>
<comment type="catalytic activity">
    <reaction evidence="1">
        <text>ATP + protein L-histidine = ADP + protein N-phospho-L-histidine.</text>
        <dbReference type="EC" id="2.7.13.3"/>
    </reaction>
</comment>
<feature type="domain" description="Histidine kinase" evidence="7">
    <location>
        <begin position="1321"/>
        <end position="1542"/>
    </location>
</feature>
<dbReference type="InterPro" id="IPR036890">
    <property type="entry name" value="HATPase_C_sf"/>
</dbReference>
<dbReference type="Gene3D" id="3.30.450.40">
    <property type="match status" value="2"/>
</dbReference>
<dbReference type="InterPro" id="IPR003594">
    <property type="entry name" value="HATPase_dom"/>
</dbReference>
<evidence type="ECO:0000313" key="10">
    <source>
        <dbReference type="EMBL" id="SEO64996.1"/>
    </source>
</evidence>
<dbReference type="Pfam" id="PF13185">
    <property type="entry name" value="GAF_2"/>
    <property type="match status" value="1"/>
</dbReference>
<dbReference type="InterPro" id="IPR029016">
    <property type="entry name" value="GAF-like_dom_sf"/>
</dbReference>
<dbReference type="SMART" id="SM00388">
    <property type="entry name" value="HisKA"/>
    <property type="match status" value="1"/>
</dbReference>
<accession>A0A1H8RF61</accession>
<dbReference type="SUPFAM" id="SSF47384">
    <property type="entry name" value="Homodimeric domain of signal transducing histidine kinase"/>
    <property type="match status" value="1"/>
</dbReference>
<dbReference type="STRING" id="604089.SAMN04487942_0037"/>
<dbReference type="NCBIfam" id="TIGR00229">
    <property type="entry name" value="sensory_box"/>
    <property type="match status" value="2"/>
</dbReference>
<evidence type="ECO:0000259" key="9">
    <source>
        <dbReference type="PROSITE" id="PS50113"/>
    </source>
</evidence>
<dbReference type="InterPro" id="IPR005467">
    <property type="entry name" value="His_kinase_dom"/>
</dbReference>
<dbReference type="InterPro" id="IPR035965">
    <property type="entry name" value="PAS-like_dom_sf"/>
</dbReference>
<dbReference type="PANTHER" id="PTHR45339:SF5">
    <property type="entry name" value="HISTIDINE KINASE"/>
    <property type="match status" value="1"/>
</dbReference>
<dbReference type="CDD" id="cd00082">
    <property type="entry name" value="HisKA"/>
    <property type="match status" value="1"/>
</dbReference>
<dbReference type="Pfam" id="PF08448">
    <property type="entry name" value="PAS_4"/>
    <property type="match status" value="4"/>
</dbReference>
<dbReference type="CDD" id="cd16922">
    <property type="entry name" value="HATPase_EvgS-ArcB-TorS-like"/>
    <property type="match status" value="1"/>
</dbReference>
<dbReference type="InterPro" id="IPR001610">
    <property type="entry name" value="PAC"/>
</dbReference>
<evidence type="ECO:0000313" key="11">
    <source>
        <dbReference type="Proteomes" id="UP000198657"/>
    </source>
</evidence>
<dbReference type="Gene3D" id="1.10.287.130">
    <property type="match status" value="1"/>
</dbReference>
<dbReference type="InterPro" id="IPR003018">
    <property type="entry name" value="GAF"/>
</dbReference>
<protein>
    <recommendedName>
        <fullName evidence="2">histidine kinase</fullName>
        <ecNumber evidence="2">2.7.13.3</ecNumber>
    </recommendedName>
</protein>
<dbReference type="GO" id="GO:0000155">
    <property type="term" value="F:phosphorelay sensor kinase activity"/>
    <property type="evidence" value="ECO:0007669"/>
    <property type="project" value="InterPro"/>
</dbReference>
<evidence type="ECO:0000256" key="3">
    <source>
        <dbReference type="ARBA" id="ARBA00022553"/>
    </source>
</evidence>
<dbReference type="Gene3D" id="3.40.50.2300">
    <property type="match status" value="1"/>
</dbReference>
<dbReference type="Pfam" id="PF01590">
    <property type="entry name" value="GAF"/>
    <property type="match status" value="1"/>
</dbReference>
<feature type="domain" description="PAC" evidence="9">
    <location>
        <begin position="637"/>
        <end position="692"/>
    </location>
</feature>
<dbReference type="InterPro" id="IPR003661">
    <property type="entry name" value="HisK_dim/P_dom"/>
</dbReference>
<dbReference type="OrthoDB" id="9766459at2"/>
<keyword evidence="4" id="KW-0808">Transferase</keyword>
<evidence type="ECO:0000259" key="7">
    <source>
        <dbReference type="PROSITE" id="PS50109"/>
    </source>
</evidence>
<feature type="modified residue" description="4-aspartylphosphate" evidence="6">
    <location>
        <position position="1613"/>
    </location>
</feature>